<dbReference type="InterPro" id="IPR013762">
    <property type="entry name" value="Integrase-like_cat_sf"/>
</dbReference>
<dbReference type="Pfam" id="PF13102">
    <property type="entry name" value="Phage_int_SAM_5"/>
    <property type="match status" value="1"/>
</dbReference>
<reference evidence="5 6" key="1">
    <citation type="submission" date="2018-06" db="EMBL/GenBank/DDBJ databases">
        <title>Genomic Encyclopedia of Archaeal and Bacterial Type Strains, Phase II (KMG-II): from individual species to whole genera.</title>
        <authorList>
            <person name="Goeker M."/>
        </authorList>
    </citation>
    <scope>NUCLEOTIDE SEQUENCE [LARGE SCALE GENOMIC DNA]</scope>
    <source>
        <strain evidence="5 6">DSM 29821</strain>
    </source>
</reference>
<comment type="similarity">
    <text evidence="1">Belongs to the 'phage' integrase family.</text>
</comment>
<feature type="domain" description="Tyr recombinase" evidence="4">
    <location>
        <begin position="225"/>
        <end position="413"/>
    </location>
</feature>
<dbReference type="SUPFAM" id="SSF56349">
    <property type="entry name" value="DNA breaking-rejoining enzymes"/>
    <property type="match status" value="1"/>
</dbReference>
<dbReference type="InterPro" id="IPR011010">
    <property type="entry name" value="DNA_brk_join_enz"/>
</dbReference>
<dbReference type="OrthoDB" id="1493636at2"/>
<dbReference type="InterPro" id="IPR010998">
    <property type="entry name" value="Integrase_recombinase_N"/>
</dbReference>
<dbReference type="CDD" id="cd01185">
    <property type="entry name" value="INTN1_C_like"/>
    <property type="match status" value="1"/>
</dbReference>
<dbReference type="GO" id="GO:0015074">
    <property type="term" value="P:DNA integration"/>
    <property type="evidence" value="ECO:0007669"/>
    <property type="project" value="InterPro"/>
</dbReference>
<dbReference type="Pfam" id="PF17293">
    <property type="entry name" value="Arm-DNA-bind_5"/>
    <property type="match status" value="1"/>
</dbReference>
<keyword evidence="3" id="KW-0233">DNA recombination</keyword>
<dbReference type="PANTHER" id="PTHR30349">
    <property type="entry name" value="PHAGE INTEGRASE-RELATED"/>
    <property type="match status" value="1"/>
</dbReference>
<dbReference type="InterPro" id="IPR050090">
    <property type="entry name" value="Tyrosine_recombinase_XerCD"/>
</dbReference>
<evidence type="ECO:0000256" key="1">
    <source>
        <dbReference type="ARBA" id="ARBA00008857"/>
    </source>
</evidence>
<sequence>MEVSFYLKRPQAESSTLFAKICYDGRILRYYLSEKIPCIFWNKINQRAHKTNKDYPDHFEFNTRLDTLEHTIRTTYRRYRNDNENSIPTPEQLKGLLDIATGKVTAVRPTFLSYFNDFIERSTKGTRISPKTKKTTVHNTNKGYSTTYNHLLEFQKVSKRKIDFDTIDIRFHSEYTAYLTHTKKLSLNTVGDHIKRIKTVMQEAKTNGIKVCDAFESDYFFKPNEETDSIYLNAAELTALAELDLSDTPSLDRARDLFLVGCYTGLRFSDYNRLTAEHIQDNLFSIKQTKTSGRVVIPVHPVIQRLLIKYNRQLPKSLSNQKLNQYIKEVCNKLEQLQTSVTITFTKAGQTTSCTLQKWEQVTSHTARRSFATNEYLAGTPVLTIMAITGHKTEKAFMRYIKLTSNEHAQLLKQYWEKRHKS</sequence>
<evidence type="ECO:0000313" key="5">
    <source>
        <dbReference type="EMBL" id="RAJ85867.1"/>
    </source>
</evidence>
<keyword evidence="2" id="KW-0238">DNA-binding</keyword>
<proteinExistence type="inferred from homology"/>
<dbReference type="Gene3D" id="1.10.150.130">
    <property type="match status" value="1"/>
</dbReference>
<gene>
    <name evidence="5" type="ORF">CLV59_102573</name>
</gene>
<comment type="caution">
    <text evidence="5">The sequence shown here is derived from an EMBL/GenBank/DDBJ whole genome shotgun (WGS) entry which is preliminary data.</text>
</comment>
<dbReference type="RefSeq" id="WP_111591494.1">
    <property type="nucleotide sequence ID" value="NZ_QLMA01000002.1"/>
</dbReference>
<dbReference type="PANTHER" id="PTHR30349:SF64">
    <property type="entry name" value="PROPHAGE INTEGRASE INTD-RELATED"/>
    <property type="match status" value="1"/>
</dbReference>
<keyword evidence="6" id="KW-1185">Reference proteome</keyword>
<evidence type="ECO:0000256" key="2">
    <source>
        <dbReference type="ARBA" id="ARBA00023125"/>
    </source>
</evidence>
<dbReference type="GO" id="GO:0003677">
    <property type="term" value="F:DNA binding"/>
    <property type="evidence" value="ECO:0007669"/>
    <property type="project" value="UniProtKB-KW"/>
</dbReference>
<dbReference type="InterPro" id="IPR035386">
    <property type="entry name" value="Arm-DNA-bind_5"/>
</dbReference>
<dbReference type="Pfam" id="PF00589">
    <property type="entry name" value="Phage_integrase"/>
    <property type="match status" value="1"/>
</dbReference>
<name>A0A327W5U4_9BACT</name>
<evidence type="ECO:0000256" key="3">
    <source>
        <dbReference type="ARBA" id="ARBA00023172"/>
    </source>
</evidence>
<dbReference type="AlphaFoldDB" id="A0A327W5U4"/>
<dbReference type="GO" id="GO:0006310">
    <property type="term" value="P:DNA recombination"/>
    <property type="evidence" value="ECO:0007669"/>
    <property type="project" value="UniProtKB-KW"/>
</dbReference>
<organism evidence="5 6">
    <name type="scientific">Chitinophaga dinghuensis</name>
    <dbReference type="NCBI Taxonomy" id="1539050"/>
    <lineage>
        <taxon>Bacteria</taxon>
        <taxon>Pseudomonadati</taxon>
        <taxon>Bacteroidota</taxon>
        <taxon>Chitinophagia</taxon>
        <taxon>Chitinophagales</taxon>
        <taxon>Chitinophagaceae</taxon>
        <taxon>Chitinophaga</taxon>
    </lineage>
</organism>
<dbReference type="Gene3D" id="1.10.443.10">
    <property type="entry name" value="Intergrase catalytic core"/>
    <property type="match status" value="1"/>
</dbReference>
<dbReference type="EMBL" id="QLMA01000002">
    <property type="protein sequence ID" value="RAJ85867.1"/>
    <property type="molecule type" value="Genomic_DNA"/>
</dbReference>
<evidence type="ECO:0000313" key="6">
    <source>
        <dbReference type="Proteomes" id="UP000249819"/>
    </source>
</evidence>
<dbReference type="PROSITE" id="PS51898">
    <property type="entry name" value="TYR_RECOMBINASE"/>
    <property type="match status" value="1"/>
</dbReference>
<protein>
    <submittedName>
        <fullName evidence="5">Integrase-like protein</fullName>
    </submittedName>
</protein>
<accession>A0A327W5U4</accession>
<evidence type="ECO:0000259" key="4">
    <source>
        <dbReference type="PROSITE" id="PS51898"/>
    </source>
</evidence>
<dbReference type="Proteomes" id="UP000249819">
    <property type="component" value="Unassembled WGS sequence"/>
</dbReference>
<dbReference type="InterPro" id="IPR025269">
    <property type="entry name" value="SAM-like_dom"/>
</dbReference>
<dbReference type="InterPro" id="IPR002104">
    <property type="entry name" value="Integrase_catalytic"/>
</dbReference>